<dbReference type="Proteomes" id="UP001330812">
    <property type="component" value="Chromosome"/>
</dbReference>
<reference evidence="2 3" key="1">
    <citation type="journal article" date="2015" name="Int. J. Syst. Evol. Microbiol.">
        <title>Amycolatopsis rhabdoformis sp. nov., an actinomycete isolated from a tropical forest soil.</title>
        <authorList>
            <person name="Souza W.R."/>
            <person name="Silva R.E."/>
            <person name="Goodfellow M."/>
            <person name="Busarakam K."/>
            <person name="Figueiro F.S."/>
            <person name="Ferreira D."/>
            <person name="Rodrigues-Filho E."/>
            <person name="Moraes L.A.B."/>
            <person name="Zucchi T.D."/>
        </authorList>
    </citation>
    <scope>NUCLEOTIDE SEQUENCE [LARGE SCALE GENOMIC DNA]</scope>
    <source>
        <strain evidence="2 3">NCIMB 14900</strain>
    </source>
</reference>
<evidence type="ECO:0000313" key="2">
    <source>
        <dbReference type="EMBL" id="WSE32125.1"/>
    </source>
</evidence>
<gene>
    <name evidence="2" type="ORF">VSH64_08390</name>
</gene>
<organism evidence="2 3">
    <name type="scientific">Amycolatopsis rhabdoformis</name>
    <dbReference type="NCBI Taxonomy" id="1448059"/>
    <lineage>
        <taxon>Bacteria</taxon>
        <taxon>Bacillati</taxon>
        <taxon>Actinomycetota</taxon>
        <taxon>Actinomycetes</taxon>
        <taxon>Pseudonocardiales</taxon>
        <taxon>Pseudonocardiaceae</taxon>
        <taxon>Amycolatopsis</taxon>
    </lineage>
</organism>
<name>A0ABZ1IF88_9PSEU</name>
<dbReference type="EMBL" id="CP142149">
    <property type="protein sequence ID" value="WSE32125.1"/>
    <property type="molecule type" value="Genomic_DNA"/>
</dbReference>
<proteinExistence type="predicted"/>
<keyword evidence="3" id="KW-1185">Reference proteome</keyword>
<evidence type="ECO:0000256" key="1">
    <source>
        <dbReference type="SAM" id="MobiDB-lite"/>
    </source>
</evidence>
<evidence type="ECO:0000313" key="3">
    <source>
        <dbReference type="Proteomes" id="UP001330812"/>
    </source>
</evidence>
<evidence type="ECO:0008006" key="4">
    <source>
        <dbReference type="Google" id="ProtNLM"/>
    </source>
</evidence>
<accession>A0ABZ1IF88</accession>
<protein>
    <recommendedName>
        <fullName evidence="4">Secreted protein</fullName>
    </recommendedName>
</protein>
<dbReference type="RefSeq" id="WP_326834933.1">
    <property type="nucleotide sequence ID" value="NZ_CP142149.1"/>
</dbReference>
<feature type="region of interest" description="Disordered" evidence="1">
    <location>
        <begin position="23"/>
        <end position="58"/>
    </location>
</feature>
<sequence>MLDDRDESLLRLTWIALSVVSFSRGDSPLGCPEPVPAPGVASTRAADTASPHSANVSDPALTSAAASTAVSPRFVLNDCVKVLRFTF</sequence>